<protein>
    <submittedName>
        <fullName evidence="5">IS110 family transposase</fullName>
    </submittedName>
</protein>
<accession>A0ABU9MYT1</accession>
<reference evidence="5 6" key="1">
    <citation type="submission" date="2024-03" db="EMBL/GenBank/DDBJ databases">
        <title>Pseudoalteromonas qingdaonensis sp. nov., isolated from the intestines of marine benthic organisms.</title>
        <authorList>
            <person name="Lin X."/>
            <person name="Fang S."/>
            <person name="Hu X."/>
        </authorList>
    </citation>
    <scope>NUCLEOTIDE SEQUENCE [LARGE SCALE GENOMIC DNA]</scope>
    <source>
        <strain evidence="5 6">YIC-827</strain>
    </source>
</reference>
<comment type="caution">
    <text evidence="5">The sequence shown here is derived from an EMBL/GenBank/DDBJ whole genome shotgun (WGS) entry which is preliminary data.</text>
</comment>
<proteinExistence type="predicted"/>
<dbReference type="EMBL" id="JBCGCU010000008">
    <property type="protein sequence ID" value="MEM0515610.1"/>
    <property type="molecule type" value="Genomic_DNA"/>
</dbReference>
<dbReference type="InterPro" id="IPR047650">
    <property type="entry name" value="Transpos_IS110"/>
</dbReference>
<dbReference type="InterPro" id="IPR003346">
    <property type="entry name" value="Transposase_20"/>
</dbReference>
<sequence>MMQFIGLDISKNKCDVCWLKESETGKRKTKVIKNTQAGHESLKNWLQATVKAAPEHMVLILEPTGVYHESIMYFLHDHGFNILLANPGKAKQYAESINLTHKTDKSDAFMLANYGCAQQSNLALWQPEAKEIRVLKALLRRLDTLESDRQRELNRLDSSEFSLSSERVVLSLKDMICTLESEIEKLKQDINNHINGNPQLKRNRALLESIPGIGPVLSRELTYLFAAKQFSNARQVGAYAGLIPKLHESGKLKGRTTLTKTGPAKLRAKLYMAAIVAGRYNVSVRLQKEALLKRGKTSMQVLGANMRKLVQICYGVIKNQQEYQPQVI</sequence>
<dbReference type="Pfam" id="PF02371">
    <property type="entry name" value="Transposase_20"/>
    <property type="match status" value="1"/>
</dbReference>
<dbReference type="EMBL" id="JBCGCU010000005">
    <property type="protein sequence ID" value="MEM0514936.1"/>
    <property type="molecule type" value="Genomic_DNA"/>
</dbReference>
<dbReference type="Proteomes" id="UP001447008">
    <property type="component" value="Unassembled WGS sequence"/>
</dbReference>
<keyword evidence="6" id="KW-1185">Reference proteome</keyword>
<evidence type="ECO:0000259" key="1">
    <source>
        <dbReference type="Pfam" id="PF01548"/>
    </source>
</evidence>
<evidence type="ECO:0000313" key="5">
    <source>
        <dbReference type="EMBL" id="MEM0516391.1"/>
    </source>
</evidence>
<dbReference type="NCBIfam" id="NF033542">
    <property type="entry name" value="transpos_IS110"/>
    <property type="match status" value="1"/>
</dbReference>
<gene>
    <name evidence="3" type="ORF">WCN91_05775</name>
    <name evidence="4" type="ORF">WCN91_09325</name>
    <name evidence="5" type="ORF">WCN91_13375</name>
</gene>
<dbReference type="Pfam" id="PF01548">
    <property type="entry name" value="DEDD_Tnp_IS110"/>
    <property type="match status" value="1"/>
</dbReference>
<organism evidence="5 6">
    <name type="scientific">Pseudoalteromonas qingdaonensis</name>
    <dbReference type="NCBI Taxonomy" id="3131913"/>
    <lineage>
        <taxon>Bacteria</taxon>
        <taxon>Pseudomonadati</taxon>
        <taxon>Pseudomonadota</taxon>
        <taxon>Gammaproteobacteria</taxon>
        <taxon>Alteromonadales</taxon>
        <taxon>Pseudoalteromonadaceae</taxon>
        <taxon>Pseudoalteromonas</taxon>
    </lineage>
</organism>
<dbReference type="EMBL" id="JBCGCU010000018">
    <property type="protein sequence ID" value="MEM0516391.1"/>
    <property type="molecule type" value="Genomic_DNA"/>
</dbReference>
<feature type="domain" description="Transposase IS110-like N-terminal" evidence="1">
    <location>
        <begin position="5"/>
        <end position="158"/>
    </location>
</feature>
<dbReference type="InterPro" id="IPR002525">
    <property type="entry name" value="Transp_IS110-like_N"/>
</dbReference>
<name>A0ABU9MYT1_9GAMM</name>
<evidence type="ECO:0000259" key="2">
    <source>
        <dbReference type="Pfam" id="PF02371"/>
    </source>
</evidence>
<evidence type="ECO:0000313" key="6">
    <source>
        <dbReference type="Proteomes" id="UP001447008"/>
    </source>
</evidence>
<dbReference type="PANTHER" id="PTHR33055:SF3">
    <property type="entry name" value="PUTATIVE TRANSPOSASE FOR IS117-RELATED"/>
    <property type="match status" value="1"/>
</dbReference>
<dbReference type="PANTHER" id="PTHR33055">
    <property type="entry name" value="TRANSPOSASE FOR INSERTION SEQUENCE ELEMENT IS1111A"/>
    <property type="match status" value="1"/>
</dbReference>
<evidence type="ECO:0000313" key="3">
    <source>
        <dbReference type="EMBL" id="MEM0514936.1"/>
    </source>
</evidence>
<evidence type="ECO:0000313" key="4">
    <source>
        <dbReference type="EMBL" id="MEM0515610.1"/>
    </source>
</evidence>
<feature type="domain" description="Transposase IS116/IS110/IS902 C-terminal" evidence="2">
    <location>
        <begin position="205"/>
        <end position="282"/>
    </location>
</feature>